<protein>
    <submittedName>
        <fullName evidence="2">Uncharacterized protein</fullName>
    </submittedName>
</protein>
<proteinExistence type="predicted"/>
<organism evidence="2 3">
    <name type="scientific">Adineta ricciae</name>
    <name type="common">Rotifer</name>
    <dbReference type="NCBI Taxonomy" id="249248"/>
    <lineage>
        <taxon>Eukaryota</taxon>
        <taxon>Metazoa</taxon>
        <taxon>Spiralia</taxon>
        <taxon>Gnathifera</taxon>
        <taxon>Rotifera</taxon>
        <taxon>Eurotatoria</taxon>
        <taxon>Bdelloidea</taxon>
        <taxon>Adinetida</taxon>
        <taxon>Adinetidae</taxon>
        <taxon>Adineta</taxon>
    </lineage>
</organism>
<keyword evidence="3" id="KW-1185">Reference proteome</keyword>
<evidence type="ECO:0000313" key="2">
    <source>
        <dbReference type="EMBL" id="CAF1622113.1"/>
    </source>
</evidence>
<accession>A0A816CB15</accession>
<comment type="caution">
    <text evidence="2">The sequence shown here is derived from an EMBL/GenBank/DDBJ whole genome shotgun (WGS) entry which is preliminary data.</text>
</comment>
<evidence type="ECO:0000256" key="1">
    <source>
        <dbReference type="SAM" id="MobiDB-lite"/>
    </source>
</evidence>
<gene>
    <name evidence="2" type="ORF">XAT740_LOCUS50385</name>
</gene>
<name>A0A816CB15_ADIRI</name>
<evidence type="ECO:0000313" key="3">
    <source>
        <dbReference type="Proteomes" id="UP000663828"/>
    </source>
</evidence>
<dbReference type="EMBL" id="CAJNOR010007718">
    <property type="protein sequence ID" value="CAF1622113.1"/>
    <property type="molecule type" value="Genomic_DNA"/>
</dbReference>
<reference evidence="2" key="1">
    <citation type="submission" date="2021-02" db="EMBL/GenBank/DDBJ databases">
        <authorList>
            <person name="Nowell W R."/>
        </authorList>
    </citation>
    <scope>NUCLEOTIDE SEQUENCE</scope>
</reference>
<feature type="region of interest" description="Disordered" evidence="1">
    <location>
        <begin position="1"/>
        <end position="25"/>
    </location>
</feature>
<sequence length="95" mass="10838">MVIQENIPSRTPPLHHLLSDPHSSDHVQQQHSTITANMALTTEREAYLRLAAHSMENSRQLVPNFNIRSPKSYGGYVSLFGCRRSRNVIVRLEDD</sequence>
<dbReference type="Proteomes" id="UP000663828">
    <property type="component" value="Unassembled WGS sequence"/>
</dbReference>
<dbReference type="AlphaFoldDB" id="A0A816CB15"/>